<evidence type="ECO:0008006" key="5">
    <source>
        <dbReference type="Google" id="ProtNLM"/>
    </source>
</evidence>
<dbReference type="RefSeq" id="WP_135150126.1">
    <property type="nucleotide sequence ID" value="NZ_SOMN01000001.1"/>
</dbReference>
<organism evidence="3 4">
    <name type="scientific">Cohnella luojiensis</name>
    <dbReference type="NCBI Taxonomy" id="652876"/>
    <lineage>
        <taxon>Bacteria</taxon>
        <taxon>Bacillati</taxon>
        <taxon>Bacillota</taxon>
        <taxon>Bacilli</taxon>
        <taxon>Bacillales</taxon>
        <taxon>Paenibacillaceae</taxon>
        <taxon>Cohnella</taxon>
    </lineage>
</organism>
<keyword evidence="4" id="KW-1185">Reference proteome</keyword>
<dbReference type="OrthoDB" id="2679509at2"/>
<accession>A0A4Y8M7K0</accession>
<dbReference type="Proteomes" id="UP000297900">
    <property type="component" value="Unassembled WGS sequence"/>
</dbReference>
<keyword evidence="2" id="KW-1133">Transmembrane helix</keyword>
<comment type="caution">
    <text evidence="3">The sequence shown here is derived from an EMBL/GenBank/DDBJ whole genome shotgun (WGS) entry which is preliminary data.</text>
</comment>
<dbReference type="EMBL" id="SOMN01000001">
    <property type="protein sequence ID" value="TFE31554.1"/>
    <property type="molecule type" value="Genomic_DNA"/>
</dbReference>
<name>A0A4Y8M7K0_9BACL</name>
<protein>
    <recommendedName>
        <fullName evidence="5">DUF948 domain-containing protein</fullName>
    </recommendedName>
</protein>
<sequence>MAWDLAAYGITFGVMAIAMAFVMAVLTISRSLRRLDRAVAQVSKEAELSMQHCRQLADEARETIAASKKSLEGFATLAEGARALGEAVQTAAQTAVHVTDLYRECLISPFQASSGFREEKIDRSSDLMDMGRKLWSMWKNRPDGKGSPANNCHNPEPSADPSRGE</sequence>
<feature type="transmembrane region" description="Helical" evidence="2">
    <location>
        <begin position="6"/>
        <end position="28"/>
    </location>
</feature>
<dbReference type="AlphaFoldDB" id="A0A4Y8M7K0"/>
<reference evidence="3 4" key="1">
    <citation type="submission" date="2019-03" db="EMBL/GenBank/DDBJ databases">
        <title>Cohnella endophytica sp. nov., a novel endophytic bacterium isolated from bark of Sonneratia apetala.</title>
        <authorList>
            <person name="Tuo L."/>
        </authorList>
    </citation>
    <scope>NUCLEOTIDE SEQUENCE [LARGE SCALE GENOMIC DNA]</scope>
    <source>
        <strain evidence="3 4">CCTCC AB 208254</strain>
    </source>
</reference>
<keyword evidence="2" id="KW-0812">Transmembrane</keyword>
<feature type="region of interest" description="Disordered" evidence="1">
    <location>
        <begin position="138"/>
        <end position="165"/>
    </location>
</feature>
<gene>
    <name evidence="3" type="ORF">E2980_00255</name>
</gene>
<evidence type="ECO:0000256" key="1">
    <source>
        <dbReference type="SAM" id="MobiDB-lite"/>
    </source>
</evidence>
<keyword evidence="2" id="KW-0472">Membrane</keyword>
<evidence type="ECO:0000313" key="3">
    <source>
        <dbReference type="EMBL" id="TFE31554.1"/>
    </source>
</evidence>
<proteinExistence type="predicted"/>
<evidence type="ECO:0000256" key="2">
    <source>
        <dbReference type="SAM" id="Phobius"/>
    </source>
</evidence>
<evidence type="ECO:0000313" key="4">
    <source>
        <dbReference type="Proteomes" id="UP000297900"/>
    </source>
</evidence>